<evidence type="ECO:0000313" key="2">
    <source>
        <dbReference type="Proteomes" id="UP000027586"/>
    </source>
</evidence>
<dbReference type="VEuPathDB" id="FungiDB:LCOR_09272.1"/>
<sequence>MYPIPSHDEVQHRKKEDPLHNRISKIGCQHYLRGTMNCSNKETHPHATKVNGWTRGGGSNSWGVELCSWMMMVDRLHKGR</sequence>
<dbReference type="Proteomes" id="UP000027586">
    <property type="component" value="Unassembled WGS sequence"/>
</dbReference>
<name>A0A068SAW1_9FUNG</name>
<protein>
    <submittedName>
        <fullName evidence="1">Uncharacterized protein</fullName>
    </submittedName>
</protein>
<proteinExistence type="predicted"/>
<dbReference type="EMBL" id="CBTN010000056">
    <property type="protein sequence ID" value="CDH58411.1"/>
    <property type="molecule type" value="Genomic_DNA"/>
</dbReference>
<keyword evidence="2" id="KW-1185">Reference proteome</keyword>
<organism evidence="1 2">
    <name type="scientific">Lichtheimia corymbifera JMRC:FSU:9682</name>
    <dbReference type="NCBI Taxonomy" id="1263082"/>
    <lineage>
        <taxon>Eukaryota</taxon>
        <taxon>Fungi</taxon>
        <taxon>Fungi incertae sedis</taxon>
        <taxon>Mucoromycota</taxon>
        <taxon>Mucoromycotina</taxon>
        <taxon>Mucoromycetes</taxon>
        <taxon>Mucorales</taxon>
        <taxon>Lichtheimiaceae</taxon>
        <taxon>Lichtheimia</taxon>
    </lineage>
</organism>
<accession>A0A068SAW1</accession>
<gene>
    <name evidence="1" type="ORF">LCOR_09272.1</name>
</gene>
<dbReference type="AlphaFoldDB" id="A0A068SAW1"/>
<evidence type="ECO:0000313" key="1">
    <source>
        <dbReference type="EMBL" id="CDH58411.1"/>
    </source>
</evidence>
<comment type="caution">
    <text evidence="1">The sequence shown here is derived from an EMBL/GenBank/DDBJ whole genome shotgun (WGS) entry which is preliminary data.</text>
</comment>
<reference evidence="1" key="1">
    <citation type="submission" date="2013-08" db="EMBL/GenBank/DDBJ databases">
        <title>Gene expansion shapes genome architecture in the human pathogen Lichtheimia corymbifera: an evolutionary genomics analysis in the ancient terrestrial Mucorales (Mucoromycotina).</title>
        <authorList>
            <person name="Schwartze V.U."/>
            <person name="Winter S."/>
            <person name="Shelest E."/>
            <person name="Marcet-Houben M."/>
            <person name="Horn F."/>
            <person name="Wehner S."/>
            <person name="Hoffmann K."/>
            <person name="Riege K."/>
            <person name="Sammeth M."/>
            <person name="Nowrousian M."/>
            <person name="Valiante V."/>
            <person name="Linde J."/>
            <person name="Jacobsen I.D."/>
            <person name="Marz M."/>
            <person name="Brakhage A.A."/>
            <person name="Gabaldon T."/>
            <person name="Bocker S."/>
            <person name="Voigt K."/>
        </authorList>
    </citation>
    <scope>NUCLEOTIDE SEQUENCE [LARGE SCALE GENOMIC DNA]</scope>
    <source>
        <strain evidence="1">FSU 9682</strain>
    </source>
</reference>